<evidence type="ECO:0000313" key="1">
    <source>
        <dbReference type="EMBL" id="SBS08284.1"/>
    </source>
</evidence>
<accession>A0A1A8RSR3</accession>
<sequence length="56" mass="6368">MAEIRDHDRRLQQVETQLEYCCSVLSWMAEAMSQSDMVKVSKPAPLLHDPTLKPPG</sequence>
<name>A0A1A8RSR3_9TELE</name>
<organism evidence="1">
    <name type="scientific">Nothobranchius rachovii</name>
    <name type="common">bluefin notho</name>
    <dbReference type="NCBI Taxonomy" id="451742"/>
    <lineage>
        <taxon>Eukaryota</taxon>
        <taxon>Metazoa</taxon>
        <taxon>Chordata</taxon>
        <taxon>Craniata</taxon>
        <taxon>Vertebrata</taxon>
        <taxon>Euteleostomi</taxon>
        <taxon>Actinopterygii</taxon>
        <taxon>Neopterygii</taxon>
        <taxon>Teleostei</taxon>
        <taxon>Neoteleostei</taxon>
        <taxon>Acanthomorphata</taxon>
        <taxon>Ovalentaria</taxon>
        <taxon>Atherinomorphae</taxon>
        <taxon>Cyprinodontiformes</taxon>
        <taxon>Nothobranchiidae</taxon>
        <taxon>Nothobranchius</taxon>
    </lineage>
</organism>
<dbReference type="AlphaFoldDB" id="A0A1A8RSR3"/>
<reference evidence="1" key="2">
    <citation type="submission" date="2016-06" db="EMBL/GenBank/DDBJ databases">
        <title>The genome of a short-lived fish provides insights into sex chromosome evolution and the genetic control of aging.</title>
        <authorList>
            <person name="Reichwald K."/>
            <person name="Felder M."/>
            <person name="Petzold A."/>
            <person name="Koch P."/>
            <person name="Groth M."/>
            <person name="Platzer M."/>
        </authorList>
    </citation>
    <scope>NUCLEOTIDE SEQUENCE</scope>
    <source>
        <tissue evidence="1">Brain</tissue>
    </source>
</reference>
<keyword evidence="1" id="KW-0675">Receptor</keyword>
<protein>
    <submittedName>
        <fullName evidence="1">Transient receptor potential cation channel, subfamily M, member 4</fullName>
    </submittedName>
</protein>
<reference evidence="1" key="1">
    <citation type="submission" date="2016-05" db="EMBL/GenBank/DDBJ databases">
        <authorList>
            <person name="Lavstsen T."/>
            <person name="Jespersen J.S."/>
        </authorList>
    </citation>
    <scope>NUCLEOTIDE SEQUENCE</scope>
    <source>
        <tissue evidence="1">Brain</tissue>
    </source>
</reference>
<proteinExistence type="predicted"/>
<gene>
    <name evidence="1" type="primary">TRPM4</name>
</gene>
<dbReference type="EMBL" id="HAEH01018822">
    <property type="protein sequence ID" value="SBS08284.1"/>
    <property type="molecule type" value="Transcribed_RNA"/>
</dbReference>